<evidence type="ECO:0000313" key="3">
    <source>
        <dbReference type="Proteomes" id="UP001303046"/>
    </source>
</evidence>
<proteinExistence type="predicted"/>
<dbReference type="EMBL" id="JAVFWL010000003">
    <property type="protein sequence ID" value="KAK6739949.1"/>
    <property type="molecule type" value="Genomic_DNA"/>
</dbReference>
<dbReference type="Gene3D" id="3.30.420.10">
    <property type="entry name" value="Ribonuclease H-like superfamily/Ribonuclease H"/>
    <property type="match status" value="1"/>
</dbReference>
<dbReference type="Proteomes" id="UP001303046">
    <property type="component" value="Unassembled WGS sequence"/>
</dbReference>
<organism evidence="2 3">
    <name type="scientific">Necator americanus</name>
    <name type="common">Human hookworm</name>
    <dbReference type="NCBI Taxonomy" id="51031"/>
    <lineage>
        <taxon>Eukaryota</taxon>
        <taxon>Metazoa</taxon>
        <taxon>Ecdysozoa</taxon>
        <taxon>Nematoda</taxon>
        <taxon>Chromadorea</taxon>
        <taxon>Rhabditida</taxon>
        <taxon>Rhabditina</taxon>
        <taxon>Rhabditomorpha</taxon>
        <taxon>Strongyloidea</taxon>
        <taxon>Ancylostomatidae</taxon>
        <taxon>Bunostominae</taxon>
        <taxon>Necator</taxon>
    </lineage>
</organism>
<accession>A0ABR1CNN5</accession>
<evidence type="ECO:0000313" key="2">
    <source>
        <dbReference type="EMBL" id="KAK6739949.1"/>
    </source>
</evidence>
<protein>
    <submittedName>
        <fullName evidence="2">Uncharacterized protein</fullName>
    </submittedName>
</protein>
<reference evidence="2 3" key="1">
    <citation type="submission" date="2023-08" db="EMBL/GenBank/DDBJ databases">
        <title>A Necator americanus chromosomal reference genome.</title>
        <authorList>
            <person name="Ilik V."/>
            <person name="Petrzelkova K.J."/>
            <person name="Pardy F."/>
            <person name="Fuh T."/>
            <person name="Niatou-Singa F.S."/>
            <person name="Gouil Q."/>
            <person name="Baker L."/>
            <person name="Ritchie M.E."/>
            <person name="Jex A.R."/>
            <person name="Gazzola D."/>
            <person name="Li H."/>
            <person name="Toshio Fujiwara R."/>
            <person name="Zhan B."/>
            <person name="Aroian R.V."/>
            <person name="Pafco B."/>
            <person name="Schwarz E.M."/>
        </authorList>
    </citation>
    <scope>NUCLEOTIDE SEQUENCE [LARGE SCALE GENOMIC DNA]</scope>
    <source>
        <strain evidence="2 3">Aroian</strain>
        <tissue evidence="2">Whole animal</tissue>
    </source>
</reference>
<feature type="region of interest" description="Disordered" evidence="1">
    <location>
        <begin position="61"/>
        <end position="113"/>
    </location>
</feature>
<dbReference type="PANTHER" id="PTHR46060:SF2">
    <property type="entry name" value="HISTONE-LYSINE N-METHYLTRANSFERASE SETMAR"/>
    <property type="match status" value="1"/>
</dbReference>
<gene>
    <name evidence="2" type="primary">Necator_chrIII.g9201</name>
    <name evidence="2" type="ORF">RB195_008436</name>
</gene>
<comment type="caution">
    <text evidence="2">The sequence shown here is derived from an EMBL/GenBank/DDBJ whole genome shotgun (WGS) entry which is preliminary data.</text>
</comment>
<keyword evidence="3" id="KW-1185">Reference proteome</keyword>
<evidence type="ECO:0000256" key="1">
    <source>
        <dbReference type="SAM" id="MobiDB-lite"/>
    </source>
</evidence>
<dbReference type="InterPro" id="IPR036397">
    <property type="entry name" value="RNaseH_sf"/>
</dbReference>
<sequence length="156" mass="17937">MKNGFFYDNNRSRARWMDKDEATKRFPKTKMHPKKTHVTVWWCAVVCYMCGTGATGVEVLQRTGRNAPEPPTSSSDIFEHKGPDSPTRQCPAKHFKGHATEIEPASQTSPHPPYSLDLLPTDYHFFRHLDSRLRGKIFRNRGDAKNDLRKFTDSKS</sequence>
<name>A0ABR1CNN5_NECAM</name>
<dbReference type="InterPro" id="IPR001888">
    <property type="entry name" value="Transposase_1"/>
</dbReference>
<dbReference type="PANTHER" id="PTHR46060">
    <property type="entry name" value="MARINER MOS1 TRANSPOSASE-LIKE PROTEIN"/>
    <property type="match status" value="1"/>
</dbReference>
<dbReference type="Pfam" id="PF01359">
    <property type="entry name" value="Transposase_1"/>
    <property type="match status" value="1"/>
</dbReference>
<dbReference type="InterPro" id="IPR052709">
    <property type="entry name" value="Transposase-MT_Hybrid"/>
</dbReference>